<proteinExistence type="predicted"/>
<feature type="region of interest" description="Disordered" evidence="2">
    <location>
        <begin position="352"/>
        <end position="439"/>
    </location>
</feature>
<dbReference type="AlphaFoldDB" id="A0AAV7Z7A9"/>
<evidence type="ECO:0000313" key="4">
    <source>
        <dbReference type="EMBL" id="KAJ3435534.1"/>
    </source>
</evidence>
<keyword evidence="1" id="KW-0694">RNA-binding</keyword>
<dbReference type="Pfam" id="PF00076">
    <property type="entry name" value="RRM_1"/>
    <property type="match status" value="1"/>
</dbReference>
<feature type="compositionally biased region" description="Polar residues" evidence="2">
    <location>
        <begin position="355"/>
        <end position="369"/>
    </location>
</feature>
<sequence>MNNLSFRLIIENLILPTDQEIENFFSQYGVIDQIAFFVPPRNYFFVTYKSYEGCKRTIQGLGNKIIGRRKVIVTSDFNDTNYQILLQKGSLKAFNYDAYSKEFVPIKEFTVRKQTNNELQQQSVSVNRTIEKYPNHLQYQEFEKKELRTDLALLKKVPINPQKILPPEDVPLSNLNGNRPTNTITTSSTSSPPLSSQTVLLPSPKSIHFEEQINERKRTYPVEGNHLEHQNTAYSQLNYENKIKRTNQDFLGGFPKQKMPNNWQSQKGIKDLSEFERGFLEGFLACLRQTSIIRKEFKLSQTLFEYEKTQKDLKDRDPFVEQTLKKSILNNQQREAESLSSQLSLQPKLQPRLNPQVSSQPQPLIQSRPQSKEQTETETLKQQQIQNLMLQGQKKHSKGVNEPNEIQARSKIERNKNNLVSPKSLNINPPKVREMFNEK</sequence>
<evidence type="ECO:0000256" key="1">
    <source>
        <dbReference type="PROSITE-ProRule" id="PRU00176"/>
    </source>
</evidence>
<dbReference type="InterPro" id="IPR035979">
    <property type="entry name" value="RBD_domain_sf"/>
</dbReference>
<feature type="compositionally biased region" description="Basic and acidic residues" evidence="2">
    <location>
        <begin position="370"/>
        <end position="379"/>
    </location>
</feature>
<name>A0AAV7Z7A9_9EUKA</name>
<dbReference type="CDD" id="cd00590">
    <property type="entry name" value="RRM_SF"/>
    <property type="match status" value="1"/>
</dbReference>
<organism evidence="4 5">
    <name type="scientific">Anaeramoeba flamelloides</name>
    <dbReference type="NCBI Taxonomy" id="1746091"/>
    <lineage>
        <taxon>Eukaryota</taxon>
        <taxon>Metamonada</taxon>
        <taxon>Anaeramoebidae</taxon>
        <taxon>Anaeramoeba</taxon>
    </lineage>
</organism>
<feature type="compositionally biased region" description="Low complexity" evidence="2">
    <location>
        <begin position="180"/>
        <end position="198"/>
    </location>
</feature>
<dbReference type="InterPro" id="IPR012677">
    <property type="entry name" value="Nucleotide-bd_a/b_plait_sf"/>
</dbReference>
<dbReference type="GO" id="GO:0003723">
    <property type="term" value="F:RNA binding"/>
    <property type="evidence" value="ECO:0007669"/>
    <property type="project" value="UniProtKB-UniRule"/>
</dbReference>
<reference evidence="4" key="1">
    <citation type="submission" date="2022-08" db="EMBL/GenBank/DDBJ databases">
        <title>Novel sulphate-reducing endosymbionts in the free-living metamonad Anaeramoeba.</title>
        <authorList>
            <person name="Jerlstrom-Hultqvist J."/>
            <person name="Cepicka I."/>
            <person name="Gallot-Lavallee L."/>
            <person name="Salas-Leiva D."/>
            <person name="Curtis B.A."/>
            <person name="Zahonova K."/>
            <person name="Pipaliya S."/>
            <person name="Dacks J."/>
            <person name="Roger A.J."/>
        </authorList>
    </citation>
    <scope>NUCLEOTIDE SEQUENCE</scope>
    <source>
        <strain evidence="4">Busselton2</strain>
    </source>
</reference>
<feature type="compositionally biased region" description="Polar residues" evidence="2">
    <location>
        <begin position="417"/>
        <end position="427"/>
    </location>
</feature>
<feature type="domain" description="RRM" evidence="3">
    <location>
        <begin position="6"/>
        <end position="78"/>
    </location>
</feature>
<accession>A0AAV7Z7A9</accession>
<evidence type="ECO:0000256" key="2">
    <source>
        <dbReference type="SAM" id="MobiDB-lite"/>
    </source>
</evidence>
<evidence type="ECO:0000313" key="5">
    <source>
        <dbReference type="Proteomes" id="UP001146793"/>
    </source>
</evidence>
<dbReference type="InterPro" id="IPR000504">
    <property type="entry name" value="RRM_dom"/>
</dbReference>
<comment type="caution">
    <text evidence="4">The sequence shown here is derived from an EMBL/GenBank/DDBJ whole genome shotgun (WGS) entry which is preliminary data.</text>
</comment>
<gene>
    <name evidence="4" type="ORF">M0812_19723</name>
</gene>
<feature type="region of interest" description="Disordered" evidence="2">
    <location>
        <begin position="168"/>
        <end position="198"/>
    </location>
</feature>
<feature type="compositionally biased region" description="Low complexity" evidence="2">
    <location>
        <begin position="380"/>
        <end position="392"/>
    </location>
</feature>
<dbReference type="PROSITE" id="PS50102">
    <property type="entry name" value="RRM"/>
    <property type="match status" value="1"/>
</dbReference>
<dbReference type="SUPFAM" id="SSF54928">
    <property type="entry name" value="RNA-binding domain, RBD"/>
    <property type="match status" value="1"/>
</dbReference>
<dbReference type="Gene3D" id="3.30.70.330">
    <property type="match status" value="1"/>
</dbReference>
<dbReference type="SMART" id="SM00360">
    <property type="entry name" value="RRM"/>
    <property type="match status" value="1"/>
</dbReference>
<evidence type="ECO:0000259" key="3">
    <source>
        <dbReference type="PROSITE" id="PS50102"/>
    </source>
</evidence>
<protein>
    <recommendedName>
        <fullName evidence="3">RRM domain-containing protein</fullName>
    </recommendedName>
</protein>
<dbReference type="EMBL" id="JANTQA010000040">
    <property type="protein sequence ID" value="KAJ3435534.1"/>
    <property type="molecule type" value="Genomic_DNA"/>
</dbReference>
<dbReference type="Proteomes" id="UP001146793">
    <property type="component" value="Unassembled WGS sequence"/>
</dbReference>